<evidence type="ECO:0000313" key="2">
    <source>
        <dbReference type="EMBL" id="MFC4790426.1"/>
    </source>
</evidence>
<evidence type="ECO:0000313" key="3">
    <source>
        <dbReference type="Proteomes" id="UP001596001"/>
    </source>
</evidence>
<evidence type="ECO:0000256" key="1">
    <source>
        <dbReference type="SAM" id="Phobius"/>
    </source>
</evidence>
<name>A0ABV9QFP8_9BURK</name>
<keyword evidence="1" id="KW-1133">Transmembrane helix</keyword>
<proteinExistence type="predicted"/>
<dbReference type="RefSeq" id="WP_382434924.1">
    <property type="nucleotide sequence ID" value="NZ_JBHSHJ010000022.1"/>
</dbReference>
<keyword evidence="1" id="KW-0472">Membrane</keyword>
<protein>
    <submittedName>
        <fullName evidence="2">Uncharacterized protein</fullName>
    </submittedName>
</protein>
<organism evidence="2 3">
    <name type="scientific">Giesbergeria sinuosa</name>
    <dbReference type="NCBI Taxonomy" id="80883"/>
    <lineage>
        <taxon>Bacteria</taxon>
        <taxon>Pseudomonadati</taxon>
        <taxon>Pseudomonadota</taxon>
        <taxon>Betaproteobacteria</taxon>
        <taxon>Burkholderiales</taxon>
        <taxon>Comamonadaceae</taxon>
        <taxon>Giesbergeria</taxon>
    </lineage>
</organism>
<gene>
    <name evidence="2" type="ORF">ACFO6X_15730</name>
</gene>
<keyword evidence="3" id="KW-1185">Reference proteome</keyword>
<dbReference type="EMBL" id="JBHSHJ010000022">
    <property type="protein sequence ID" value="MFC4790426.1"/>
    <property type="molecule type" value="Genomic_DNA"/>
</dbReference>
<sequence length="206" mass="23190">MSTFIAPAILSAVFVFIFGFALGHSWEFGWQLSIGVTVSLFVAVLSLVTTVHHSYAVRRHNKLQVKPQLVIESYLDGTIKEDFLIYTLSLKNVGLGPAIISRYSVNLGNTKIEDSDSVFIEFLKLVNNSTHAKGRSITEARYLEEGEALDKGQEKILFKTQIPKDDLTFMKGREILKKLAKEIQISIKYRCHYGMDFEVGRGNKNA</sequence>
<accession>A0ABV9QFP8</accession>
<dbReference type="Proteomes" id="UP001596001">
    <property type="component" value="Unassembled WGS sequence"/>
</dbReference>
<keyword evidence="1" id="KW-0812">Transmembrane</keyword>
<reference evidence="3" key="1">
    <citation type="journal article" date="2019" name="Int. J. Syst. Evol. Microbiol.">
        <title>The Global Catalogue of Microorganisms (GCM) 10K type strain sequencing project: providing services to taxonomists for standard genome sequencing and annotation.</title>
        <authorList>
            <consortium name="The Broad Institute Genomics Platform"/>
            <consortium name="The Broad Institute Genome Sequencing Center for Infectious Disease"/>
            <person name="Wu L."/>
            <person name="Ma J."/>
        </authorList>
    </citation>
    <scope>NUCLEOTIDE SEQUENCE [LARGE SCALE GENOMIC DNA]</scope>
    <source>
        <strain evidence="3">CCUG 49452</strain>
    </source>
</reference>
<feature type="transmembrane region" description="Helical" evidence="1">
    <location>
        <begin position="7"/>
        <end position="26"/>
    </location>
</feature>
<feature type="transmembrane region" description="Helical" evidence="1">
    <location>
        <begin position="32"/>
        <end position="52"/>
    </location>
</feature>
<comment type="caution">
    <text evidence="2">The sequence shown here is derived from an EMBL/GenBank/DDBJ whole genome shotgun (WGS) entry which is preliminary data.</text>
</comment>